<feature type="domain" description="Type II secretion system protein GspC N-terminal" evidence="9">
    <location>
        <begin position="17"/>
        <end position="124"/>
    </location>
</feature>
<name>A0ABY6GD19_9BURK</name>
<evidence type="ECO:0000259" key="9">
    <source>
        <dbReference type="Pfam" id="PF11356"/>
    </source>
</evidence>
<dbReference type="RefSeq" id="WP_231043377.1">
    <property type="nucleotide sequence ID" value="NZ_CP106881.1"/>
</dbReference>
<evidence type="ECO:0000256" key="3">
    <source>
        <dbReference type="ARBA" id="ARBA00022475"/>
    </source>
</evidence>
<keyword evidence="7" id="KW-1133">Transmembrane helix</keyword>
<gene>
    <name evidence="10" type="ORF">M9799_05860</name>
</gene>
<dbReference type="InterPro" id="IPR024961">
    <property type="entry name" value="T2SS_GspC_N"/>
</dbReference>
<organism evidence="10 11">
    <name type="scientific">Comamonas endophytica</name>
    <dbReference type="NCBI Taxonomy" id="2949090"/>
    <lineage>
        <taxon>Bacteria</taxon>
        <taxon>Pseudomonadati</taxon>
        <taxon>Pseudomonadota</taxon>
        <taxon>Betaproteobacteria</taxon>
        <taxon>Burkholderiales</taxon>
        <taxon>Comamonadaceae</taxon>
        <taxon>Comamonas</taxon>
    </lineage>
</organism>
<accession>A0ABY6GD19</accession>
<evidence type="ECO:0000256" key="1">
    <source>
        <dbReference type="ARBA" id="ARBA00004533"/>
    </source>
</evidence>
<keyword evidence="6" id="KW-0653">Protein transport</keyword>
<evidence type="ECO:0000256" key="7">
    <source>
        <dbReference type="ARBA" id="ARBA00022989"/>
    </source>
</evidence>
<proteinExistence type="predicted"/>
<dbReference type="Proteomes" id="UP001162800">
    <property type="component" value="Chromosome"/>
</dbReference>
<evidence type="ECO:0000256" key="6">
    <source>
        <dbReference type="ARBA" id="ARBA00022927"/>
    </source>
</evidence>
<evidence type="ECO:0000256" key="2">
    <source>
        <dbReference type="ARBA" id="ARBA00022448"/>
    </source>
</evidence>
<keyword evidence="4" id="KW-0997">Cell inner membrane</keyword>
<evidence type="ECO:0000256" key="4">
    <source>
        <dbReference type="ARBA" id="ARBA00022519"/>
    </source>
</evidence>
<evidence type="ECO:0000313" key="10">
    <source>
        <dbReference type="EMBL" id="UYG52763.1"/>
    </source>
</evidence>
<evidence type="ECO:0000313" key="11">
    <source>
        <dbReference type="Proteomes" id="UP001162800"/>
    </source>
</evidence>
<keyword evidence="2" id="KW-0813">Transport</keyword>
<keyword evidence="8" id="KW-0472">Membrane</keyword>
<sequence>MVTNSLQIWRVRVSTLVLWAAAAACLVFWTLRLATPAGAAAAAVAAPAPVSVDLQALAQVLGAGPALPVAQAPAAPSRYTLQGLLAGRYSGRGAAVIGVNGQPAKVFPVGAQVDEGLVLQSVGAQQARLGPSLQGDTTVTLDLPIERWSIGPAPAQPGSTAPQ</sequence>
<evidence type="ECO:0000256" key="5">
    <source>
        <dbReference type="ARBA" id="ARBA00022692"/>
    </source>
</evidence>
<comment type="subcellular location">
    <subcellularLocation>
        <location evidence="1">Cell inner membrane</location>
    </subcellularLocation>
</comment>
<dbReference type="EMBL" id="CP106881">
    <property type="protein sequence ID" value="UYG52763.1"/>
    <property type="molecule type" value="Genomic_DNA"/>
</dbReference>
<dbReference type="Pfam" id="PF11356">
    <property type="entry name" value="T2SSC"/>
    <property type="match status" value="1"/>
</dbReference>
<keyword evidence="3" id="KW-1003">Cell membrane</keyword>
<keyword evidence="11" id="KW-1185">Reference proteome</keyword>
<protein>
    <submittedName>
        <fullName evidence="10">General secretion pathway protein C</fullName>
    </submittedName>
</protein>
<reference evidence="10" key="1">
    <citation type="submission" date="2022-09" db="EMBL/GenBank/DDBJ databases">
        <title>The complete genome of Acidovorax sp. 5MLIR.</title>
        <authorList>
            <person name="Liu L."/>
            <person name="Yue J."/>
            <person name="Yang F."/>
            <person name="Yuan J."/>
            <person name="Li L."/>
        </authorList>
    </citation>
    <scope>NUCLEOTIDE SEQUENCE</scope>
    <source>
        <strain evidence="10">5MLIR</strain>
    </source>
</reference>
<evidence type="ECO:0000256" key="8">
    <source>
        <dbReference type="ARBA" id="ARBA00023136"/>
    </source>
</evidence>
<keyword evidence="5" id="KW-0812">Transmembrane</keyword>